<keyword evidence="2" id="KW-0812">Transmembrane</keyword>
<feature type="region of interest" description="Disordered" evidence="1">
    <location>
        <begin position="1"/>
        <end position="24"/>
    </location>
</feature>
<gene>
    <name evidence="3" type="ordered locus">Caci_3867</name>
</gene>
<organism evidence="3 4">
    <name type="scientific">Catenulispora acidiphila (strain DSM 44928 / JCM 14897 / NBRC 102108 / NRRL B-24433 / ID139908)</name>
    <dbReference type="NCBI Taxonomy" id="479433"/>
    <lineage>
        <taxon>Bacteria</taxon>
        <taxon>Bacillati</taxon>
        <taxon>Actinomycetota</taxon>
        <taxon>Actinomycetes</taxon>
        <taxon>Catenulisporales</taxon>
        <taxon>Catenulisporaceae</taxon>
        <taxon>Catenulispora</taxon>
    </lineage>
</organism>
<feature type="transmembrane region" description="Helical" evidence="2">
    <location>
        <begin position="94"/>
        <end position="113"/>
    </location>
</feature>
<keyword evidence="2" id="KW-1133">Transmembrane helix</keyword>
<feature type="compositionally biased region" description="Polar residues" evidence="1">
    <location>
        <begin position="1"/>
        <end position="17"/>
    </location>
</feature>
<dbReference type="EMBL" id="CP001700">
    <property type="protein sequence ID" value="ACU72760.1"/>
    <property type="molecule type" value="Genomic_DNA"/>
</dbReference>
<name>C7QDG7_CATAD</name>
<keyword evidence="4" id="KW-1185">Reference proteome</keyword>
<dbReference type="KEGG" id="cai:Caci_3867"/>
<protein>
    <submittedName>
        <fullName evidence="3">Uncharacterized protein</fullName>
    </submittedName>
</protein>
<proteinExistence type="predicted"/>
<dbReference type="Proteomes" id="UP000000851">
    <property type="component" value="Chromosome"/>
</dbReference>
<evidence type="ECO:0000256" key="2">
    <source>
        <dbReference type="SAM" id="Phobius"/>
    </source>
</evidence>
<feature type="transmembrane region" description="Helical" evidence="2">
    <location>
        <begin position="165"/>
        <end position="189"/>
    </location>
</feature>
<accession>C7QDG7</accession>
<evidence type="ECO:0000313" key="4">
    <source>
        <dbReference type="Proteomes" id="UP000000851"/>
    </source>
</evidence>
<dbReference type="AlphaFoldDB" id="C7QDG7"/>
<evidence type="ECO:0000313" key="3">
    <source>
        <dbReference type="EMBL" id="ACU72760.1"/>
    </source>
</evidence>
<dbReference type="InParanoid" id="C7QDG7"/>
<feature type="transmembrane region" description="Helical" evidence="2">
    <location>
        <begin position="59"/>
        <end position="79"/>
    </location>
</feature>
<keyword evidence="2" id="KW-0472">Membrane</keyword>
<reference evidence="3 4" key="1">
    <citation type="journal article" date="2009" name="Stand. Genomic Sci.">
        <title>Complete genome sequence of Catenulispora acidiphila type strain (ID 139908).</title>
        <authorList>
            <person name="Copeland A."/>
            <person name="Lapidus A."/>
            <person name="Glavina Del Rio T."/>
            <person name="Nolan M."/>
            <person name="Lucas S."/>
            <person name="Chen F."/>
            <person name="Tice H."/>
            <person name="Cheng J.F."/>
            <person name="Bruce D."/>
            <person name="Goodwin L."/>
            <person name="Pitluck S."/>
            <person name="Mikhailova N."/>
            <person name="Pati A."/>
            <person name="Ivanova N."/>
            <person name="Mavromatis K."/>
            <person name="Chen A."/>
            <person name="Palaniappan K."/>
            <person name="Chain P."/>
            <person name="Land M."/>
            <person name="Hauser L."/>
            <person name="Chang Y.J."/>
            <person name="Jeffries C.D."/>
            <person name="Chertkov O."/>
            <person name="Brettin T."/>
            <person name="Detter J.C."/>
            <person name="Han C."/>
            <person name="Ali Z."/>
            <person name="Tindall B.J."/>
            <person name="Goker M."/>
            <person name="Bristow J."/>
            <person name="Eisen J.A."/>
            <person name="Markowitz V."/>
            <person name="Hugenholtz P."/>
            <person name="Kyrpides N.C."/>
            <person name="Klenk H.P."/>
        </authorList>
    </citation>
    <scope>NUCLEOTIDE SEQUENCE [LARGE SCALE GENOMIC DNA]</scope>
    <source>
        <strain evidence="4">DSM 44928 / JCM 14897 / NBRC 102108 / NRRL B-24433 / ID139908</strain>
    </source>
</reference>
<evidence type="ECO:0000256" key="1">
    <source>
        <dbReference type="SAM" id="MobiDB-lite"/>
    </source>
</evidence>
<dbReference type="RefSeq" id="WP_015792489.1">
    <property type="nucleotide sequence ID" value="NC_013131.1"/>
</dbReference>
<sequence length="192" mass="20048">MTDISQADQASLSTSTTPAGPDSAASALARANGAIAEFIGQQVELERVQRESLETRARAVITTSGGMVTILLALAGLAAKSGTQVLPHGARDCAAAAVVGFVLSSMAAMLPSWPRRTLLVSTDSMDEALRQVGQMAEEDLARAFCAARVRHIAIARDISDRMAGLLQVALGVQLLAVALLATATFWTVLFAR</sequence>
<dbReference type="HOGENOM" id="CLU_1412916_0_0_11"/>